<evidence type="ECO:0000256" key="10">
    <source>
        <dbReference type="SAM" id="Coils"/>
    </source>
</evidence>
<keyword evidence="4 9" id="KW-1003">Cell membrane</keyword>
<evidence type="ECO:0000256" key="2">
    <source>
        <dbReference type="ARBA" id="ARBA00009477"/>
    </source>
</evidence>
<dbReference type="GO" id="GO:0005886">
    <property type="term" value="C:plasma membrane"/>
    <property type="evidence" value="ECO:0007669"/>
    <property type="project" value="UniProtKB-SubCell"/>
</dbReference>
<dbReference type="RefSeq" id="WP_109839069.1">
    <property type="nucleotide sequence ID" value="NZ_QGKM01000067.1"/>
</dbReference>
<dbReference type="SUPFAM" id="SSF111369">
    <property type="entry name" value="HlyD-like secretion proteins"/>
    <property type="match status" value="1"/>
</dbReference>
<keyword evidence="6 9" id="KW-0812">Transmembrane</keyword>
<dbReference type="PANTHER" id="PTHR30386">
    <property type="entry name" value="MEMBRANE FUSION SUBUNIT OF EMRAB-TOLC MULTIDRUG EFFLUX PUMP"/>
    <property type="match status" value="1"/>
</dbReference>
<dbReference type="InterPro" id="IPR010129">
    <property type="entry name" value="T1SS_HlyD"/>
</dbReference>
<comment type="similarity">
    <text evidence="2 9">Belongs to the membrane fusion protein (MFP) (TC 8.A.1) family.</text>
</comment>
<evidence type="ECO:0000256" key="7">
    <source>
        <dbReference type="ARBA" id="ARBA00022989"/>
    </source>
</evidence>
<keyword evidence="8 9" id="KW-0472">Membrane</keyword>
<dbReference type="InterPro" id="IPR050739">
    <property type="entry name" value="MFP"/>
</dbReference>
<dbReference type="GO" id="GO:0015031">
    <property type="term" value="P:protein transport"/>
    <property type="evidence" value="ECO:0007669"/>
    <property type="project" value="InterPro"/>
</dbReference>
<dbReference type="AlphaFoldDB" id="A0A317C4W7"/>
<proteinExistence type="inferred from homology"/>
<sequence>MMKEICFHPNHITSLKRPRLPASMLIPALVVITILAALVISSVANVEVITTASGRIIPSGKVKVIKASESGVVSKLLVTDGQKVNAGDPLFEIDDRSIRSELRRISTELASVTSKYSLIEPIMGLNFKPFKGFSMEHMRAWVSKIEGTSELDRVWLVKRLASVQDVVLQVDREIKELRVQRRIVSSEADKLKRIEPIAEKNYQSQRRLAGKGYTSKVALGQQEIDYLETSFNLRKNWLDIELIDVKVASLQKRGAEIFRQFQVDITSELQTLQQRKEELSERRVGLLASLDNTKIVSPISGVVEAVKLTSSGIYVGTGDELMSIVPANDTPIAEIAIPSREIGFLRSGQKARIKIDAFPFTRYGSVSAKLIYLSRDAMTSEDGSNLMYTGHLQLEDTSFSVKGEKQPIQIGMSLKGEVITNERRLIDFFISPIKETLSEALRER</sequence>
<evidence type="ECO:0000256" key="6">
    <source>
        <dbReference type="ARBA" id="ARBA00022692"/>
    </source>
</evidence>
<dbReference type="Proteomes" id="UP000245539">
    <property type="component" value="Unassembled WGS sequence"/>
</dbReference>
<dbReference type="EMBL" id="QGKM01000067">
    <property type="protein sequence ID" value="PWQ93251.1"/>
    <property type="molecule type" value="Genomic_DNA"/>
</dbReference>
<dbReference type="PRINTS" id="PR01490">
    <property type="entry name" value="RTXTOXIND"/>
</dbReference>
<feature type="coiled-coil region" evidence="10">
    <location>
        <begin position="262"/>
        <end position="289"/>
    </location>
</feature>
<evidence type="ECO:0000313" key="13">
    <source>
        <dbReference type="EMBL" id="PWQ93251.1"/>
    </source>
</evidence>
<keyword evidence="10" id="KW-0175">Coiled coil</keyword>
<keyword evidence="3 9" id="KW-0813">Transport</keyword>
<dbReference type="Gene3D" id="2.40.30.170">
    <property type="match status" value="1"/>
</dbReference>
<feature type="domain" description="AprE-like beta-barrel" evidence="12">
    <location>
        <begin position="332"/>
        <end position="420"/>
    </location>
</feature>
<dbReference type="OrthoDB" id="9775513at2"/>
<evidence type="ECO:0000259" key="11">
    <source>
        <dbReference type="Pfam" id="PF25917"/>
    </source>
</evidence>
<organism evidence="13 14">
    <name type="scientific">Leucothrix pacifica</name>
    <dbReference type="NCBI Taxonomy" id="1247513"/>
    <lineage>
        <taxon>Bacteria</taxon>
        <taxon>Pseudomonadati</taxon>
        <taxon>Pseudomonadota</taxon>
        <taxon>Gammaproteobacteria</taxon>
        <taxon>Thiotrichales</taxon>
        <taxon>Thiotrichaceae</taxon>
        <taxon>Leucothrix</taxon>
    </lineage>
</organism>
<reference evidence="13 14" key="1">
    <citation type="submission" date="2018-05" db="EMBL/GenBank/DDBJ databases">
        <title>Leucothrix arctica sp. nov., isolated from Arctic seawater.</title>
        <authorList>
            <person name="Choi A."/>
            <person name="Baek K."/>
        </authorList>
    </citation>
    <scope>NUCLEOTIDE SEQUENCE [LARGE SCALE GENOMIC DNA]</scope>
    <source>
        <strain evidence="13 14">JCM 18388</strain>
    </source>
</reference>
<dbReference type="Gene3D" id="2.40.50.100">
    <property type="match status" value="1"/>
</dbReference>
<protein>
    <recommendedName>
        <fullName evidence="9">Membrane fusion protein (MFP) family protein</fullName>
    </recommendedName>
</protein>
<evidence type="ECO:0000256" key="4">
    <source>
        <dbReference type="ARBA" id="ARBA00022475"/>
    </source>
</evidence>
<comment type="subcellular location">
    <subcellularLocation>
        <location evidence="1 9">Cell inner membrane</location>
        <topology evidence="1 9">Single-pass membrane protein</topology>
    </subcellularLocation>
</comment>
<dbReference type="InterPro" id="IPR058982">
    <property type="entry name" value="Beta-barrel_AprE"/>
</dbReference>
<feature type="transmembrane region" description="Helical" evidence="9">
    <location>
        <begin position="20"/>
        <end position="40"/>
    </location>
</feature>
<feature type="domain" description="Multidrug resistance protein MdtA-like barrel-sandwich hybrid" evidence="11">
    <location>
        <begin position="66"/>
        <end position="325"/>
    </location>
</feature>
<evidence type="ECO:0000256" key="5">
    <source>
        <dbReference type="ARBA" id="ARBA00022519"/>
    </source>
</evidence>
<dbReference type="Pfam" id="PF25917">
    <property type="entry name" value="BSH_RND"/>
    <property type="match status" value="1"/>
</dbReference>
<evidence type="ECO:0000256" key="1">
    <source>
        <dbReference type="ARBA" id="ARBA00004377"/>
    </source>
</evidence>
<keyword evidence="5 9" id="KW-0997">Cell inner membrane</keyword>
<dbReference type="InterPro" id="IPR058625">
    <property type="entry name" value="MdtA-like_BSH"/>
</dbReference>
<evidence type="ECO:0000259" key="12">
    <source>
        <dbReference type="Pfam" id="PF26002"/>
    </source>
</evidence>
<dbReference type="PANTHER" id="PTHR30386:SF26">
    <property type="entry name" value="TRANSPORT PROTEIN COMB"/>
    <property type="match status" value="1"/>
</dbReference>
<evidence type="ECO:0000256" key="8">
    <source>
        <dbReference type="ARBA" id="ARBA00023136"/>
    </source>
</evidence>
<keyword evidence="7 9" id="KW-1133">Transmembrane helix</keyword>
<gene>
    <name evidence="13" type="ORF">DKW60_18075</name>
</gene>
<dbReference type="Pfam" id="PF26002">
    <property type="entry name" value="Beta-barrel_AprE"/>
    <property type="match status" value="1"/>
</dbReference>
<name>A0A317C4W7_9GAMM</name>
<evidence type="ECO:0000256" key="9">
    <source>
        <dbReference type="RuleBase" id="RU365093"/>
    </source>
</evidence>
<dbReference type="Gene3D" id="1.10.287.470">
    <property type="entry name" value="Helix hairpin bin"/>
    <property type="match status" value="1"/>
</dbReference>
<evidence type="ECO:0000256" key="3">
    <source>
        <dbReference type="ARBA" id="ARBA00022448"/>
    </source>
</evidence>
<accession>A0A317C4W7</accession>
<evidence type="ECO:0000313" key="14">
    <source>
        <dbReference type="Proteomes" id="UP000245539"/>
    </source>
</evidence>
<dbReference type="NCBIfam" id="TIGR01843">
    <property type="entry name" value="type_I_hlyD"/>
    <property type="match status" value="1"/>
</dbReference>
<comment type="caution">
    <text evidence="13">The sequence shown here is derived from an EMBL/GenBank/DDBJ whole genome shotgun (WGS) entry which is preliminary data.</text>
</comment>
<keyword evidence="14" id="KW-1185">Reference proteome</keyword>